<dbReference type="InterPro" id="IPR035965">
    <property type="entry name" value="PAS-like_dom_sf"/>
</dbReference>
<dbReference type="InterPro" id="IPR013767">
    <property type="entry name" value="PAS_fold"/>
</dbReference>
<keyword evidence="6" id="KW-1185">Reference proteome</keyword>
<feature type="domain" description="Response regulatory" evidence="3">
    <location>
        <begin position="10"/>
        <end position="126"/>
    </location>
</feature>
<dbReference type="Gene3D" id="3.30.450.20">
    <property type="entry name" value="PAS domain"/>
    <property type="match status" value="1"/>
</dbReference>
<dbReference type="PROSITE" id="PS50112">
    <property type="entry name" value="PAS"/>
    <property type="match status" value="1"/>
</dbReference>
<reference evidence="5 6" key="1">
    <citation type="submission" date="2018-06" db="EMBL/GenBank/DDBJ databases">
        <title>Natronomonas sp. F16-60 a new haloarchaeon isolated from a solar saltern of Isla Cristina, Huelva, Spain.</title>
        <authorList>
            <person name="Duran-Viseras A."/>
            <person name="Sanchez-Porro C."/>
            <person name="Ventosa A."/>
        </authorList>
    </citation>
    <scope>NUCLEOTIDE SEQUENCE [LARGE SCALE GENOMIC DNA]</scope>
    <source>
        <strain evidence="5 6">F16-60</strain>
    </source>
</reference>
<dbReference type="InParanoid" id="A0A554NFB4"/>
<gene>
    <name evidence="5" type="ORF">DP107_02525</name>
</gene>
<dbReference type="PANTHER" id="PTHR44591:SF25">
    <property type="entry name" value="CHEMOTAXIS TWO-COMPONENT RESPONSE REGULATOR"/>
    <property type="match status" value="1"/>
</dbReference>
<dbReference type="CDD" id="cd00156">
    <property type="entry name" value="REC"/>
    <property type="match status" value="1"/>
</dbReference>
<protein>
    <submittedName>
        <fullName evidence="5">HTR-like protein</fullName>
    </submittedName>
</protein>
<dbReference type="RefSeq" id="WP_144260553.1">
    <property type="nucleotide sequence ID" value="NZ_QMDX01000001.1"/>
</dbReference>
<dbReference type="Gene3D" id="3.40.50.2300">
    <property type="match status" value="1"/>
</dbReference>
<dbReference type="NCBIfam" id="TIGR00229">
    <property type="entry name" value="sensory_box"/>
    <property type="match status" value="1"/>
</dbReference>
<dbReference type="GO" id="GO:0006355">
    <property type="term" value="P:regulation of DNA-templated transcription"/>
    <property type="evidence" value="ECO:0007669"/>
    <property type="project" value="InterPro"/>
</dbReference>
<dbReference type="PANTHER" id="PTHR44591">
    <property type="entry name" value="STRESS RESPONSE REGULATOR PROTEIN 1"/>
    <property type="match status" value="1"/>
</dbReference>
<organism evidence="5 6">
    <name type="scientific">Haloglomus irregulare</name>
    <dbReference type="NCBI Taxonomy" id="2234134"/>
    <lineage>
        <taxon>Archaea</taxon>
        <taxon>Methanobacteriati</taxon>
        <taxon>Methanobacteriota</taxon>
        <taxon>Stenosarchaea group</taxon>
        <taxon>Halobacteria</taxon>
        <taxon>Halobacteriales</taxon>
        <taxon>Natronomonadaceae</taxon>
        <taxon>Haloglomus</taxon>
    </lineage>
</organism>
<dbReference type="InterPro" id="IPR000014">
    <property type="entry name" value="PAS"/>
</dbReference>
<dbReference type="SUPFAM" id="SSF55785">
    <property type="entry name" value="PYP-like sensor domain (PAS domain)"/>
    <property type="match status" value="1"/>
</dbReference>
<dbReference type="SUPFAM" id="SSF52172">
    <property type="entry name" value="CheY-like"/>
    <property type="match status" value="1"/>
</dbReference>
<dbReference type="Pfam" id="PF00072">
    <property type="entry name" value="Response_reg"/>
    <property type="match status" value="1"/>
</dbReference>
<dbReference type="CDD" id="cd00130">
    <property type="entry name" value="PAS"/>
    <property type="match status" value="1"/>
</dbReference>
<dbReference type="Proteomes" id="UP000319894">
    <property type="component" value="Unassembled WGS sequence"/>
</dbReference>
<evidence type="ECO:0000313" key="5">
    <source>
        <dbReference type="EMBL" id="TSD16073.1"/>
    </source>
</evidence>
<dbReference type="GO" id="GO:0000160">
    <property type="term" value="P:phosphorelay signal transduction system"/>
    <property type="evidence" value="ECO:0007669"/>
    <property type="project" value="InterPro"/>
</dbReference>
<dbReference type="InterPro" id="IPR011006">
    <property type="entry name" value="CheY-like_superfamily"/>
</dbReference>
<comment type="caution">
    <text evidence="5">The sequence shown here is derived from an EMBL/GenBank/DDBJ whole genome shotgun (WGS) entry which is preliminary data.</text>
</comment>
<dbReference type="SMART" id="SM00448">
    <property type="entry name" value="REC"/>
    <property type="match status" value="1"/>
</dbReference>
<dbReference type="InterPro" id="IPR001789">
    <property type="entry name" value="Sig_transdc_resp-reg_receiver"/>
</dbReference>
<evidence type="ECO:0000259" key="3">
    <source>
        <dbReference type="PROSITE" id="PS50110"/>
    </source>
</evidence>
<dbReference type="AlphaFoldDB" id="A0A554NFB4"/>
<proteinExistence type="predicted"/>
<name>A0A554NFB4_9EURY</name>
<evidence type="ECO:0000313" key="6">
    <source>
        <dbReference type="Proteomes" id="UP000319894"/>
    </source>
</evidence>
<dbReference type="InterPro" id="IPR050595">
    <property type="entry name" value="Bact_response_regulator"/>
</dbReference>
<dbReference type="SMART" id="SM00091">
    <property type="entry name" value="PAS"/>
    <property type="match status" value="1"/>
</dbReference>
<dbReference type="EMBL" id="QMDX01000001">
    <property type="protein sequence ID" value="TSD16073.1"/>
    <property type="molecule type" value="Genomic_DNA"/>
</dbReference>
<dbReference type="OrthoDB" id="8127at2157"/>
<sequence length="249" mass="27150">MDSARAGGITVLHVEDDGTFADLSAEMLRTVTDGIEIVTAGDADAALARLAEEPVDCVVSDYDMPGRDGLELLAAVRETYPDLPFILFTGKGSEEIASEAISAGVSDYLQKGSGQDCYEMLAKRVRDAVDRYRTEERYHNLVDTAPVPVLLFGRDRRLRYANGAAIAFLGGDCMGDLAGEPMVSFLHPEDREQAVERFENRILEGEAAPEIEYRVRTVEGKIKPVTLATAPGHYRGEKVGQVVIRATPE</sequence>
<keyword evidence="1 2" id="KW-0597">Phosphoprotein</keyword>
<evidence type="ECO:0000256" key="1">
    <source>
        <dbReference type="ARBA" id="ARBA00022553"/>
    </source>
</evidence>
<evidence type="ECO:0000256" key="2">
    <source>
        <dbReference type="PROSITE-ProRule" id="PRU00169"/>
    </source>
</evidence>
<feature type="modified residue" description="4-aspartylphosphate" evidence="2">
    <location>
        <position position="61"/>
    </location>
</feature>
<evidence type="ECO:0000259" key="4">
    <source>
        <dbReference type="PROSITE" id="PS50112"/>
    </source>
</evidence>
<accession>A0A554NFB4</accession>
<dbReference type="PROSITE" id="PS50110">
    <property type="entry name" value="RESPONSE_REGULATORY"/>
    <property type="match status" value="1"/>
</dbReference>
<dbReference type="Pfam" id="PF00989">
    <property type="entry name" value="PAS"/>
    <property type="match status" value="1"/>
</dbReference>
<feature type="domain" description="PAS" evidence="4">
    <location>
        <begin position="134"/>
        <end position="206"/>
    </location>
</feature>